<comment type="subcellular location">
    <subcellularLocation>
        <location evidence="1 7">Cytoplasm</location>
    </subcellularLocation>
</comment>
<evidence type="ECO:0000313" key="9">
    <source>
        <dbReference type="EMBL" id="KAF7510804.1"/>
    </source>
</evidence>
<evidence type="ECO:0000256" key="3">
    <source>
        <dbReference type="ARBA" id="ARBA00022490"/>
    </source>
</evidence>
<dbReference type="AlphaFoldDB" id="A0A8H7E530"/>
<evidence type="ECO:0000256" key="7">
    <source>
        <dbReference type="RuleBase" id="RU368100"/>
    </source>
</evidence>
<reference evidence="9" key="1">
    <citation type="submission" date="2020-02" db="EMBL/GenBank/DDBJ databases">
        <authorList>
            <person name="Palmer J.M."/>
        </authorList>
    </citation>
    <scope>NUCLEOTIDE SEQUENCE</scope>
    <source>
        <strain evidence="9">EPUS1.4</strain>
        <tissue evidence="9">Thallus</tissue>
    </source>
</reference>
<feature type="compositionally biased region" description="Polar residues" evidence="8">
    <location>
        <begin position="28"/>
        <end position="37"/>
    </location>
</feature>
<dbReference type="GO" id="GO:0008312">
    <property type="term" value="F:7S RNA binding"/>
    <property type="evidence" value="ECO:0007669"/>
    <property type="project" value="UniProtKB-UniRule"/>
</dbReference>
<accession>A0A8H7E530</accession>
<dbReference type="GO" id="GO:0006614">
    <property type="term" value="P:SRP-dependent cotranslational protein targeting to membrane"/>
    <property type="evidence" value="ECO:0007669"/>
    <property type="project" value="UniProtKB-UniRule"/>
</dbReference>
<feature type="compositionally biased region" description="Low complexity" evidence="8">
    <location>
        <begin position="38"/>
        <end position="56"/>
    </location>
</feature>
<keyword evidence="10" id="KW-1185">Reference proteome</keyword>
<protein>
    <recommendedName>
        <fullName evidence="7">Signal recognition particle subunit SRP14</fullName>
    </recommendedName>
    <alternativeName>
        <fullName evidence="7">Signal recognition particle 14 kDa protein</fullName>
    </alternativeName>
</protein>
<evidence type="ECO:0000256" key="2">
    <source>
        <dbReference type="ARBA" id="ARBA00010349"/>
    </source>
</evidence>
<keyword evidence="5 7" id="KW-0733">Signal recognition particle</keyword>
<dbReference type="EMBL" id="JAACFV010000026">
    <property type="protein sequence ID" value="KAF7510804.1"/>
    <property type="molecule type" value="Genomic_DNA"/>
</dbReference>
<dbReference type="GO" id="GO:0005786">
    <property type="term" value="C:signal recognition particle, endoplasmic reticulum targeting"/>
    <property type="evidence" value="ECO:0007669"/>
    <property type="project" value="UniProtKB-UniRule"/>
</dbReference>
<feature type="region of interest" description="Disordered" evidence="8">
    <location>
        <begin position="102"/>
        <end position="129"/>
    </location>
</feature>
<evidence type="ECO:0000256" key="5">
    <source>
        <dbReference type="ARBA" id="ARBA00023135"/>
    </source>
</evidence>
<dbReference type="OrthoDB" id="19209at2759"/>
<dbReference type="GO" id="GO:0030942">
    <property type="term" value="F:endoplasmic reticulum signal peptide binding"/>
    <property type="evidence" value="ECO:0007669"/>
    <property type="project" value="UniProtKB-UniRule"/>
</dbReference>
<comment type="subunit">
    <text evidence="7">Component of a fungal signal recognition particle (SRP) complex that consists of a 7SL RNA molecule (scR1) and at least six protein subunits: SRP72, SRP68, SRP54, SEC65, SRP21 and SRP14.</text>
</comment>
<keyword evidence="6 7" id="KW-0687">Ribonucleoprotein</keyword>
<sequence length="129" mass="14288">MGTKHLSNDEFLTRLTTLLSTTHTSNHGSVFLTQKPLSPSSAAASSSIPSTSTSPPQILIRATNGKSKPHREKGEKEKLSTVVDLEGMDEFYRRYAEVCKKGMEGLRKRDRKARKRKDKDKGKKGGKVS</sequence>
<name>A0A8H7E530_9EURO</name>
<dbReference type="Gene3D" id="3.30.720.10">
    <property type="entry name" value="Signal recognition particle alu RNA binding heterodimer, srp9/1"/>
    <property type="match status" value="1"/>
</dbReference>
<dbReference type="InterPro" id="IPR009018">
    <property type="entry name" value="Signal_recog_particle_SRP9/14"/>
</dbReference>
<comment type="similarity">
    <text evidence="2 7">Belongs to the SRP14 family.</text>
</comment>
<dbReference type="SUPFAM" id="SSF54762">
    <property type="entry name" value="Signal recognition particle alu RNA binding heterodimer, SRP9/14"/>
    <property type="match status" value="1"/>
</dbReference>
<feature type="region of interest" description="Disordered" evidence="8">
    <location>
        <begin position="28"/>
        <end position="80"/>
    </location>
</feature>
<dbReference type="PANTHER" id="PTHR12013">
    <property type="entry name" value="SIGNAL RECOGNITION PARTICLE 14 KD PROTEIN"/>
    <property type="match status" value="1"/>
</dbReference>
<dbReference type="Proteomes" id="UP000606974">
    <property type="component" value="Unassembled WGS sequence"/>
</dbReference>
<dbReference type="InterPro" id="IPR003210">
    <property type="entry name" value="Signal_recog_particle_SRP14"/>
</dbReference>
<evidence type="ECO:0000313" key="10">
    <source>
        <dbReference type="Proteomes" id="UP000606974"/>
    </source>
</evidence>
<evidence type="ECO:0000256" key="4">
    <source>
        <dbReference type="ARBA" id="ARBA00022884"/>
    </source>
</evidence>
<proteinExistence type="inferred from homology"/>
<organism evidence="9 10">
    <name type="scientific">Endocarpon pusillum</name>
    <dbReference type="NCBI Taxonomy" id="364733"/>
    <lineage>
        <taxon>Eukaryota</taxon>
        <taxon>Fungi</taxon>
        <taxon>Dikarya</taxon>
        <taxon>Ascomycota</taxon>
        <taxon>Pezizomycotina</taxon>
        <taxon>Eurotiomycetes</taxon>
        <taxon>Chaetothyriomycetidae</taxon>
        <taxon>Verrucariales</taxon>
        <taxon>Verrucariaceae</taxon>
        <taxon>Endocarpon</taxon>
    </lineage>
</organism>
<comment type="caution">
    <text evidence="9">The sequence shown here is derived from an EMBL/GenBank/DDBJ whole genome shotgun (WGS) entry which is preliminary data.</text>
</comment>
<dbReference type="Pfam" id="PF02290">
    <property type="entry name" value="SRP14"/>
    <property type="match status" value="1"/>
</dbReference>
<keyword evidence="3 7" id="KW-0963">Cytoplasm</keyword>
<evidence type="ECO:0000256" key="6">
    <source>
        <dbReference type="ARBA" id="ARBA00023274"/>
    </source>
</evidence>
<feature type="compositionally biased region" description="Basic residues" evidence="8">
    <location>
        <begin position="108"/>
        <end position="129"/>
    </location>
</feature>
<gene>
    <name evidence="9" type="ORF">GJ744_005904</name>
</gene>
<keyword evidence="4 7" id="KW-0694">RNA-binding</keyword>
<comment type="function">
    <text evidence="7">Component of the signal recognition particle (SRP) complex, a ribonucleoprotein complex that mediates the cotranslational targeting of secretory and membrane proteins to the endoplasmic reticulum (ER).</text>
</comment>
<evidence type="ECO:0000256" key="1">
    <source>
        <dbReference type="ARBA" id="ARBA00004496"/>
    </source>
</evidence>
<evidence type="ECO:0000256" key="8">
    <source>
        <dbReference type="SAM" id="MobiDB-lite"/>
    </source>
</evidence>